<dbReference type="OrthoDB" id="631587at2759"/>
<keyword evidence="5" id="KW-0677">Repeat</keyword>
<comment type="subcellular location">
    <subcellularLocation>
        <location evidence="1">Membrane</location>
        <topology evidence="1">Single-pass membrane protein</topology>
    </subcellularLocation>
</comment>
<dbReference type="SUPFAM" id="SSF52058">
    <property type="entry name" value="L domain-like"/>
    <property type="match status" value="1"/>
</dbReference>
<evidence type="ECO:0000256" key="3">
    <source>
        <dbReference type="ARBA" id="ARBA00022692"/>
    </source>
</evidence>
<evidence type="ECO:0000313" key="11">
    <source>
        <dbReference type="RefSeq" id="XP_038976600.1"/>
    </source>
</evidence>
<dbReference type="InterPro" id="IPR032675">
    <property type="entry name" value="LRR_dom_sf"/>
</dbReference>
<keyword evidence="9" id="KW-0325">Glycoprotein</keyword>
<keyword evidence="8" id="KW-0675">Receptor</keyword>
<evidence type="ECO:0000256" key="6">
    <source>
        <dbReference type="ARBA" id="ARBA00022989"/>
    </source>
</evidence>
<reference evidence="11" key="1">
    <citation type="submission" date="2025-08" db="UniProtKB">
        <authorList>
            <consortium name="RefSeq"/>
        </authorList>
    </citation>
    <scope>IDENTIFICATION</scope>
    <source>
        <tissue evidence="11">Young leaves</tissue>
    </source>
</reference>
<evidence type="ECO:0000313" key="10">
    <source>
        <dbReference type="Proteomes" id="UP000228380"/>
    </source>
</evidence>
<keyword evidence="10" id="KW-1185">Reference proteome</keyword>
<sequence length="197" mass="22096">MGLQTLQECQNLTTLVLTMNFYGEEMPNNGIQGFHSMQALIIAFCTLTGSIPSWLANIKELSLLDLSWNHLTGGIPLWIGSLDYLFYLDLSNNSLTGKIPMSLTKLKSLNSDSLSHNGSSSYGIPLFSWKNAPRNLLYKQYINFHPTVDLSNNMMDGTIWKEIGNLRLLQVLDLSNNNFTGPNSQGRSVFNLLEFEL</sequence>
<organism evidence="10 11">
    <name type="scientific">Phoenix dactylifera</name>
    <name type="common">Date palm</name>
    <dbReference type="NCBI Taxonomy" id="42345"/>
    <lineage>
        <taxon>Eukaryota</taxon>
        <taxon>Viridiplantae</taxon>
        <taxon>Streptophyta</taxon>
        <taxon>Embryophyta</taxon>
        <taxon>Tracheophyta</taxon>
        <taxon>Spermatophyta</taxon>
        <taxon>Magnoliopsida</taxon>
        <taxon>Liliopsida</taxon>
        <taxon>Arecaceae</taxon>
        <taxon>Coryphoideae</taxon>
        <taxon>Phoeniceae</taxon>
        <taxon>Phoenix</taxon>
    </lineage>
</organism>
<keyword evidence="4" id="KW-0732">Signal</keyword>
<evidence type="ECO:0000256" key="9">
    <source>
        <dbReference type="ARBA" id="ARBA00023180"/>
    </source>
</evidence>
<dbReference type="Gene3D" id="3.80.10.10">
    <property type="entry name" value="Ribonuclease Inhibitor"/>
    <property type="match status" value="1"/>
</dbReference>
<dbReference type="FunFam" id="3.80.10.10:FF:000041">
    <property type="entry name" value="LRR receptor-like serine/threonine-protein kinase ERECTA"/>
    <property type="match status" value="1"/>
</dbReference>
<dbReference type="PANTHER" id="PTHR27000">
    <property type="entry name" value="LEUCINE-RICH REPEAT RECEPTOR-LIKE PROTEIN KINASE FAMILY PROTEIN-RELATED"/>
    <property type="match status" value="1"/>
</dbReference>
<dbReference type="KEGG" id="pda:120107405"/>
<evidence type="ECO:0000256" key="8">
    <source>
        <dbReference type="ARBA" id="ARBA00023170"/>
    </source>
</evidence>
<evidence type="ECO:0000256" key="2">
    <source>
        <dbReference type="ARBA" id="ARBA00022614"/>
    </source>
</evidence>
<dbReference type="Proteomes" id="UP000228380">
    <property type="component" value="Unplaced"/>
</dbReference>
<keyword evidence="3" id="KW-0812">Transmembrane</keyword>
<dbReference type="InterPro" id="IPR001611">
    <property type="entry name" value="Leu-rich_rpt"/>
</dbReference>
<dbReference type="GO" id="GO:0016020">
    <property type="term" value="C:membrane"/>
    <property type="evidence" value="ECO:0007669"/>
    <property type="project" value="UniProtKB-SubCell"/>
</dbReference>
<dbReference type="Pfam" id="PF00560">
    <property type="entry name" value="LRR_1"/>
    <property type="match status" value="3"/>
</dbReference>
<dbReference type="PANTHER" id="PTHR27000:SF711">
    <property type="entry name" value="PROTEIN KINASE DOMAIN-CONTAINING PROTEIN"/>
    <property type="match status" value="1"/>
</dbReference>
<evidence type="ECO:0000256" key="5">
    <source>
        <dbReference type="ARBA" id="ARBA00022737"/>
    </source>
</evidence>
<dbReference type="PRINTS" id="PR00019">
    <property type="entry name" value="LEURICHRPT"/>
</dbReference>
<keyword evidence="2" id="KW-0433">Leucine-rich repeat</keyword>
<evidence type="ECO:0000256" key="1">
    <source>
        <dbReference type="ARBA" id="ARBA00004167"/>
    </source>
</evidence>
<proteinExistence type="predicted"/>
<name>A0A8B8ZQP9_PHODC</name>
<accession>A0A8B8ZQP9</accession>
<dbReference type="RefSeq" id="XP_038976600.1">
    <property type="nucleotide sequence ID" value="XM_039120672.1"/>
</dbReference>
<evidence type="ECO:0000256" key="4">
    <source>
        <dbReference type="ARBA" id="ARBA00022729"/>
    </source>
</evidence>
<protein>
    <submittedName>
        <fullName evidence="11">Phytosulfokine receptor 2-like</fullName>
    </submittedName>
</protein>
<gene>
    <name evidence="11" type="primary">LOC120107405</name>
</gene>
<keyword evidence="6" id="KW-1133">Transmembrane helix</keyword>
<keyword evidence="7" id="KW-0472">Membrane</keyword>
<dbReference type="AlphaFoldDB" id="A0A8B8ZQP9"/>
<dbReference type="GeneID" id="120107405"/>
<evidence type="ECO:0000256" key="7">
    <source>
        <dbReference type="ARBA" id="ARBA00023136"/>
    </source>
</evidence>